<reference evidence="1" key="1">
    <citation type="journal article" date="2019" name="bioRxiv">
        <title>The Genome of the Zebra Mussel, Dreissena polymorpha: A Resource for Invasive Species Research.</title>
        <authorList>
            <person name="McCartney M.A."/>
            <person name="Auch B."/>
            <person name="Kono T."/>
            <person name="Mallez S."/>
            <person name="Zhang Y."/>
            <person name="Obille A."/>
            <person name="Becker A."/>
            <person name="Abrahante J.E."/>
            <person name="Garbe J."/>
            <person name="Badalamenti J.P."/>
            <person name="Herman A."/>
            <person name="Mangelson H."/>
            <person name="Liachko I."/>
            <person name="Sullivan S."/>
            <person name="Sone E.D."/>
            <person name="Koren S."/>
            <person name="Silverstein K.A.T."/>
            <person name="Beckman K.B."/>
            <person name="Gohl D.M."/>
        </authorList>
    </citation>
    <scope>NUCLEOTIDE SEQUENCE</scope>
    <source>
        <strain evidence="1">Duluth1</strain>
        <tissue evidence="1">Whole animal</tissue>
    </source>
</reference>
<name>A0A9D4LV73_DREPO</name>
<gene>
    <name evidence="1" type="ORF">DPMN_027380</name>
</gene>
<sequence length="227" mass="24590">MCGKKVQIPDLEGEIISNGRQNMSTDHSFMPSYAVDNTITTSGTLIPDEVISTITTSGTLIPDEVISTITTSGTLIPDEVISTITTSGTLIPDEVISTITTSGTLIPDDVISTITTSGTLIPDEVISTITTYGTFIPDEVISNVLTVVRQQWSNTNIGFRLPAEVEVLHSHTDVSSILTVPVNVHAVNIHFLNGHWLTSWQDPCDLTIKIYDSLHSNRQLSTLMPKL</sequence>
<comment type="caution">
    <text evidence="1">The sequence shown here is derived from an EMBL/GenBank/DDBJ whole genome shotgun (WGS) entry which is preliminary data.</text>
</comment>
<organism evidence="1 2">
    <name type="scientific">Dreissena polymorpha</name>
    <name type="common">Zebra mussel</name>
    <name type="synonym">Mytilus polymorpha</name>
    <dbReference type="NCBI Taxonomy" id="45954"/>
    <lineage>
        <taxon>Eukaryota</taxon>
        <taxon>Metazoa</taxon>
        <taxon>Spiralia</taxon>
        <taxon>Lophotrochozoa</taxon>
        <taxon>Mollusca</taxon>
        <taxon>Bivalvia</taxon>
        <taxon>Autobranchia</taxon>
        <taxon>Heteroconchia</taxon>
        <taxon>Euheterodonta</taxon>
        <taxon>Imparidentia</taxon>
        <taxon>Neoheterodontei</taxon>
        <taxon>Myida</taxon>
        <taxon>Dreissenoidea</taxon>
        <taxon>Dreissenidae</taxon>
        <taxon>Dreissena</taxon>
    </lineage>
</organism>
<dbReference type="AlphaFoldDB" id="A0A9D4LV73"/>
<dbReference type="Proteomes" id="UP000828390">
    <property type="component" value="Unassembled WGS sequence"/>
</dbReference>
<keyword evidence="2" id="KW-1185">Reference proteome</keyword>
<dbReference type="EMBL" id="JAIWYP010000002">
    <property type="protein sequence ID" value="KAH3864363.1"/>
    <property type="molecule type" value="Genomic_DNA"/>
</dbReference>
<protein>
    <submittedName>
        <fullName evidence="1">Uncharacterized protein</fullName>
    </submittedName>
</protein>
<evidence type="ECO:0000313" key="2">
    <source>
        <dbReference type="Proteomes" id="UP000828390"/>
    </source>
</evidence>
<accession>A0A9D4LV73</accession>
<evidence type="ECO:0000313" key="1">
    <source>
        <dbReference type="EMBL" id="KAH3864363.1"/>
    </source>
</evidence>
<proteinExistence type="predicted"/>
<reference evidence="1" key="2">
    <citation type="submission" date="2020-11" db="EMBL/GenBank/DDBJ databases">
        <authorList>
            <person name="McCartney M.A."/>
            <person name="Auch B."/>
            <person name="Kono T."/>
            <person name="Mallez S."/>
            <person name="Becker A."/>
            <person name="Gohl D.M."/>
            <person name="Silverstein K.A.T."/>
            <person name="Koren S."/>
            <person name="Bechman K.B."/>
            <person name="Herman A."/>
            <person name="Abrahante J.E."/>
            <person name="Garbe J."/>
        </authorList>
    </citation>
    <scope>NUCLEOTIDE SEQUENCE</scope>
    <source>
        <strain evidence="1">Duluth1</strain>
        <tissue evidence="1">Whole animal</tissue>
    </source>
</reference>